<dbReference type="Pfam" id="PF00855">
    <property type="entry name" value="PWWP"/>
    <property type="match status" value="1"/>
</dbReference>
<evidence type="ECO:0000313" key="4">
    <source>
        <dbReference type="RefSeq" id="XP_027189161.1"/>
    </source>
</evidence>
<dbReference type="AlphaFoldDB" id="A0A3Q7XY77"/>
<accession>A0A3Q7XY77</accession>
<dbReference type="STRING" id="3827.A0A3Q7XY77"/>
<evidence type="ECO:0000256" key="1">
    <source>
        <dbReference type="SAM" id="MobiDB-lite"/>
    </source>
</evidence>
<name>A0A3Q7XY77_CICAR</name>
<dbReference type="CDD" id="cd05162">
    <property type="entry name" value="PWWP"/>
    <property type="match status" value="1"/>
</dbReference>
<keyword evidence="3" id="KW-1185">Reference proteome</keyword>
<proteinExistence type="predicted"/>
<reference evidence="4" key="2">
    <citation type="submission" date="2025-08" db="UniProtKB">
        <authorList>
            <consortium name="RefSeq"/>
        </authorList>
    </citation>
    <scope>IDENTIFICATION</scope>
    <source>
        <tissue evidence="4">Etiolated seedlings</tissue>
    </source>
</reference>
<dbReference type="PROSITE" id="PS50812">
    <property type="entry name" value="PWWP"/>
    <property type="match status" value="1"/>
</dbReference>
<dbReference type="SMART" id="SM00293">
    <property type="entry name" value="PWWP"/>
    <property type="match status" value="1"/>
</dbReference>
<dbReference type="InterPro" id="IPR053063">
    <property type="entry name" value="PWWP_domain_containing_PDP"/>
</dbReference>
<dbReference type="Gene3D" id="2.30.30.140">
    <property type="match status" value="1"/>
</dbReference>
<dbReference type="GO" id="GO:0003676">
    <property type="term" value="F:nucleic acid binding"/>
    <property type="evidence" value="ECO:0007669"/>
    <property type="project" value="InterPro"/>
</dbReference>
<dbReference type="KEGG" id="cam:101489416"/>
<dbReference type="PANTHER" id="PTHR42851">
    <property type="entry name" value="ALDOLASE-RELATED"/>
    <property type="match status" value="1"/>
</dbReference>
<dbReference type="GeneID" id="101489416"/>
<feature type="region of interest" description="Disordered" evidence="1">
    <location>
        <begin position="731"/>
        <end position="774"/>
    </location>
</feature>
<evidence type="ECO:0000259" key="2">
    <source>
        <dbReference type="PROSITE" id="PS50812"/>
    </source>
</evidence>
<dbReference type="SUPFAM" id="SSF54928">
    <property type="entry name" value="RNA-binding domain, RBD"/>
    <property type="match status" value="1"/>
</dbReference>
<dbReference type="InterPro" id="IPR035979">
    <property type="entry name" value="RBD_domain_sf"/>
</dbReference>
<feature type="domain" description="PWWP" evidence="2">
    <location>
        <begin position="304"/>
        <end position="365"/>
    </location>
</feature>
<evidence type="ECO:0000313" key="3">
    <source>
        <dbReference type="Proteomes" id="UP000087171"/>
    </source>
</evidence>
<feature type="compositionally biased region" description="Basic residues" evidence="1">
    <location>
        <begin position="861"/>
        <end position="871"/>
    </location>
</feature>
<dbReference type="PaxDb" id="3827-XP_004497463.1"/>
<feature type="region of interest" description="Disordered" evidence="1">
    <location>
        <begin position="554"/>
        <end position="578"/>
    </location>
</feature>
<dbReference type="SUPFAM" id="SSF63748">
    <property type="entry name" value="Tudor/PWWP/MBT"/>
    <property type="match status" value="1"/>
</dbReference>
<reference evidence="3" key="1">
    <citation type="journal article" date="2013" name="Nat. Biotechnol.">
        <title>Draft genome sequence of chickpea (Cicer arietinum) provides a resource for trait improvement.</title>
        <authorList>
            <person name="Varshney R.K."/>
            <person name="Song C."/>
            <person name="Saxena R.K."/>
            <person name="Azam S."/>
            <person name="Yu S."/>
            <person name="Sharpe A.G."/>
            <person name="Cannon S."/>
            <person name="Baek J."/>
            <person name="Rosen B.D."/>
            <person name="Tar'an B."/>
            <person name="Millan T."/>
            <person name="Zhang X."/>
            <person name="Ramsay L.D."/>
            <person name="Iwata A."/>
            <person name="Wang Y."/>
            <person name="Nelson W."/>
            <person name="Farmer A.D."/>
            <person name="Gaur P.M."/>
            <person name="Soderlund C."/>
            <person name="Penmetsa R.V."/>
            <person name="Xu C."/>
            <person name="Bharti A.K."/>
            <person name="He W."/>
            <person name="Winter P."/>
            <person name="Zhao S."/>
            <person name="Hane J.K."/>
            <person name="Carrasquilla-Garcia N."/>
            <person name="Condie J.A."/>
            <person name="Upadhyaya H.D."/>
            <person name="Luo M.C."/>
            <person name="Thudi M."/>
            <person name="Gowda C.L."/>
            <person name="Singh N.P."/>
            <person name="Lichtenzveig J."/>
            <person name="Gali K.K."/>
            <person name="Rubio J."/>
            <person name="Nadarajan N."/>
            <person name="Dolezel J."/>
            <person name="Bansal K.C."/>
            <person name="Xu X."/>
            <person name="Edwards D."/>
            <person name="Zhang G."/>
            <person name="Kahl G."/>
            <person name="Gil J."/>
            <person name="Singh K.B."/>
            <person name="Datta S.K."/>
            <person name="Jackson S.A."/>
            <person name="Wang J."/>
            <person name="Cook D.R."/>
        </authorList>
    </citation>
    <scope>NUCLEOTIDE SEQUENCE [LARGE SCALE GENOMIC DNA]</scope>
    <source>
        <strain evidence="3">cv. CDC Frontier</strain>
    </source>
</reference>
<dbReference type="RefSeq" id="XP_027189161.1">
    <property type="nucleotide sequence ID" value="XM_027333360.1"/>
</dbReference>
<organism evidence="3 4">
    <name type="scientific">Cicer arietinum</name>
    <name type="common">Chickpea</name>
    <name type="synonym">Garbanzo</name>
    <dbReference type="NCBI Taxonomy" id="3827"/>
    <lineage>
        <taxon>Eukaryota</taxon>
        <taxon>Viridiplantae</taxon>
        <taxon>Streptophyta</taxon>
        <taxon>Embryophyta</taxon>
        <taxon>Tracheophyta</taxon>
        <taxon>Spermatophyta</taxon>
        <taxon>Magnoliopsida</taxon>
        <taxon>eudicotyledons</taxon>
        <taxon>Gunneridae</taxon>
        <taxon>Pentapetalae</taxon>
        <taxon>rosids</taxon>
        <taxon>fabids</taxon>
        <taxon>Fabales</taxon>
        <taxon>Fabaceae</taxon>
        <taxon>Papilionoideae</taxon>
        <taxon>50 kb inversion clade</taxon>
        <taxon>NPAAA clade</taxon>
        <taxon>Hologalegina</taxon>
        <taxon>IRL clade</taxon>
        <taxon>Cicereae</taxon>
        <taxon>Cicer</taxon>
    </lineage>
</organism>
<protein>
    <submittedName>
        <fullName evidence="4">Uncharacterized protein LOC101489416</fullName>
    </submittedName>
</protein>
<dbReference type="PANTHER" id="PTHR42851:SF19">
    <property type="entry name" value="PWWP DOMAIN-CONTAINING PROTEIN 2-RELATED"/>
    <property type="match status" value="1"/>
</dbReference>
<dbReference type="Proteomes" id="UP000087171">
    <property type="component" value="Chromosome Ca4"/>
</dbReference>
<feature type="region of interest" description="Disordered" evidence="1">
    <location>
        <begin position="855"/>
        <end position="881"/>
    </location>
</feature>
<dbReference type="OrthoDB" id="62853at2759"/>
<sequence length="881" mass="97942">MAENSGQINFNADDVLFYQDNDVMGFNSSMSNVSVGVSYSETLTSDPVGFHMNSGCDVLINGGGKEGSCEEKVKDLEDGGMFGGKGCQFSWGVMKNEDEKSLIQCSDKGLVFEFNDGVGIEQECENVGKIALSNEVRGVEVDGAMKAVDSFAIKDCPRDSRASYFASYKLQDGIPYVDVNTEESLEVKDMFLRNCHGLETSYGLKQPPRNEVQGVDDNLTKCVQEEIRNVALKNLSAIMEDDAKVNVIQKQTTDINISRAGLSKTIQYDCHGFDLVVDLNSYKSTQEEDSVYRELVSSNANFRISDLVWGKVRGHPWWPGQIYDPSIASEKAKRLRKENCYLIAYFGDQTFAWNEVSTIKPFHKHFSEMEKQSNMENFQHAIVCALEEASRRVEFGLSCPCVPGERSSKLKTEVIDNAGILQQSSRRNGGDRFVNAASFEPTELVNYVKSLAQSPDIEIDRLNFVSARAQLSAFYRSKGYSQLPEFAVHDRLFEKDTEILPVTGKEQCGDQINEQVWETHQGLSQTSKHISWNTKQSCKKNKLLSDLMSEKNPCNPNGEFTLEKKAGDNSTSRRGRKRKAAYDTSYDCFHHSKISANNSTSRRGRKPKAAYDTSGDCFNSSQTGNFAQLQNISINEMRSQLCSAAKDPAGENYSRDMIMFLSEFGKFTGRNNSVYLEQGFSLEQEHGGEIGVVTTTEAAAFMSTPTEELCIDSYWTDRVIQSNSEDQTFVKSQNEKEELSPAAEITPNPGLMHQETDGNLGSEPSNPVEHLAESSPTALTLKFTNLDSVPSTTNLNKIFGRFGPLIESKTELLPNTNRARVVFKRRLDAETAFSSAGKYSIFGPSLVSYRLKILPPPLKKGTGKRGRKRKNEKSSGDGAAV</sequence>
<gene>
    <name evidence="4" type="primary">LOC101489416</name>
</gene>
<dbReference type="InterPro" id="IPR000313">
    <property type="entry name" value="PWWP_dom"/>
</dbReference>